<evidence type="ECO:0000313" key="2">
    <source>
        <dbReference type="Proteomes" id="UP001320876"/>
    </source>
</evidence>
<dbReference type="Proteomes" id="UP001320876">
    <property type="component" value="Unassembled WGS sequence"/>
</dbReference>
<dbReference type="EMBL" id="JAPDDT010000006">
    <property type="protein sequence ID" value="MCW1923888.1"/>
    <property type="molecule type" value="Genomic_DNA"/>
</dbReference>
<organism evidence="1 2">
    <name type="scientific">Luteolibacter arcticus</name>
    <dbReference type="NCBI Taxonomy" id="1581411"/>
    <lineage>
        <taxon>Bacteria</taxon>
        <taxon>Pseudomonadati</taxon>
        <taxon>Verrucomicrobiota</taxon>
        <taxon>Verrucomicrobiia</taxon>
        <taxon>Verrucomicrobiales</taxon>
        <taxon>Verrucomicrobiaceae</taxon>
        <taxon>Luteolibacter</taxon>
    </lineage>
</organism>
<accession>A0ABT3GK38</accession>
<proteinExistence type="predicted"/>
<reference evidence="1 2" key="1">
    <citation type="submission" date="2022-10" db="EMBL/GenBank/DDBJ databases">
        <title>Luteolibacter arcticus strain CCTCC AB 2014275, whole genome shotgun sequencing project.</title>
        <authorList>
            <person name="Zhao G."/>
            <person name="Shen L."/>
        </authorList>
    </citation>
    <scope>NUCLEOTIDE SEQUENCE [LARGE SCALE GENOMIC DNA]</scope>
    <source>
        <strain evidence="1 2">CCTCC AB 2014275</strain>
    </source>
</reference>
<name>A0ABT3GK38_9BACT</name>
<protein>
    <submittedName>
        <fullName evidence="1">Uncharacterized protein</fullName>
    </submittedName>
</protein>
<comment type="caution">
    <text evidence="1">The sequence shown here is derived from an EMBL/GenBank/DDBJ whole genome shotgun (WGS) entry which is preliminary data.</text>
</comment>
<evidence type="ECO:0000313" key="1">
    <source>
        <dbReference type="EMBL" id="MCW1923888.1"/>
    </source>
</evidence>
<sequence length="47" mass="5248">MPKTTFHAYRLVITAESFLLAEGRVQIGEGNHATLYEEAMKLLLRGA</sequence>
<keyword evidence="2" id="KW-1185">Reference proteome</keyword>
<gene>
    <name evidence="1" type="ORF">OKA05_15070</name>
</gene>
<dbReference type="RefSeq" id="WP_264487994.1">
    <property type="nucleotide sequence ID" value="NZ_JAPDDT010000006.1"/>
</dbReference>